<protein>
    <recommendedName>
        <fullName evidence="7">BZIP domain-containing protein</fullName>
    </recommendedName>
</protein>
<dbReference type="GO" id="GO:0003677">
    <property type="term" value="F:DNA binding"/>
    <property type="evidence" value="ECO:0007669"/>
    <property type="project" value="UniProtKB-KW"/>
</dbReference>
<dbReference type="HOGENOM" id="CLU_178951_0_0_1"/>
<dbReference type="Pfam" id="PF07716">
    <property type="entry name" value="bZIP_2"/>
    <property type="match status" value="1"/>
</dbReference>
<evidence type="ECO:0000259" key="7">
    <source>
        <dbReference type="PROSITE" id="PS50217"/>
    </source>
</evidence>
<keyword evidence="6" id="KW-0175">Coiled coil</keyword>
<evidence type="ECO:0000256" key="5">
    <source>
        <dbReference type="ARBA" id="ARBA00023242"/>
    </source>
</evidence>
<feature type="coiled-coil region" evidence="6">
    <location>
        <begin position="39"/>
        <end position="66"/>
    </location>
</feature>
<reference evidence="8 9" key="1">
    <citation type="journal article" date="2007" name="Science">
        <title>Sea anemone genome reveals ancestral eumetazoan gene repertoire and genomic organization.</title>
        <authorList>
            <person name="Putnam N.H."/>
            <person name="Srivastava M."/>
            <person name="Hellsten U."/>
            <person name="Dirks B."/>
            <person name="Chapman J."/>
            <person name="Salamov A."/>
            <person name="Terry A."/>
            <person name="Shapiro H."/>
            <person name="Lindquist E."/>
            <person name="Kapitonov V.V."/>
            <person name="Jurka J."/>
            <person name="Genikhovich G."/>
            <person name="Grigoriev I.V."/>
            <person name="Lucas S.M."/>
            <person name="Steele R.E."/>
            <person name="Finnerty J.R."/>
            <person name="Technau U."/>
            <person name="Martindale M.Q."/>
            <person name="Rokhsar D.S."/>
        </authorList>
    </citation>
    <scope>NUCLEOTIDE SEQUENCE [LARGE SCALE GENOMIC DNA]</scope>
    <source>
        <strain evidence="9">CH2 X CH6</strain>
    </source>
</reference>
<dbReference type="InterPro" id="IPR040223">
    <property type="entry name" value="PAR_bZIP"/>
</dbReference>
<dbReference type="GO" id="GO:0006357">
    <property type="term" value="P:regulation of transcription by RNA polymerase II"/>
    <property type="evidence" value="ECO:0007669"/>
    <property type="project" value="InterPro"/>
</dbReference>
<comment type="subcellular location">
    <subcellularLocation>
        <location evidence="1">Nucleus</location>
    </subcellularLocation>
</comment>
<dbReference type="Proteomes" id="UP000001593">
    <property type="component" value="Unassembled WGS sequence"/>
</dbReference>
<evidence type="ECO:0000256" key="6">
    <source>
        <dbReference type="SAM" id="Coils"/>
    </source>
</evidence>
<dbReference type="FunFam" id="1.20.5.170:FF:000228">
    <property type="entry name" value="Predicted protein"/>
    <property type="match status" value="1"/>
</dbReference>
<dbReference type="GO" id="GO:0003700">
    <property type="term" value="F:DNA-binding transcription factor activity"/>
    <property type="evidence" value="ECO:0007669"/>
    <property type="project" value="InterPro"/>
</dbReference>
<evidence type="ECO:0000256" key="4">
    <source>
        <dbReference type="ARBA" id="ARBA00023163"/>
    </source>
</evidence>
<evidence type="ECO:0000256" key="1">
    <source>
        <dbReference type="ARBA" id="ARBA00004123"/>
    </source>
</evidence>
<comment type="interaction">
    <interactant intactId="EBI-26598553">
        <id>A7RFN4</id>
    </interactant>
    <interactant intactId="EBI-26598606">
        <id>A7RFQ5</id>
        <label>NEMVEDRAFT_v1g39846</label>
    </interactant>
    <organismsDiffer>false</organismsDiffer>
    <experiments>2</experiments>
</comment>
<evidence type="ECO:0000256" key="3">
    <source>
        <dbReference type="ARBA" id="ARBA00023125"/>
    </source>
</evidence>
<dbReference type="SMART" id="SM00338">
    <property type="entry name" value="BRLZ"/>
    <property type="match status" value="1"/>
</dbReference>
<gene>
    <name evidence="8" type="ORF">NEMVEDRAFT_v1g80243</name>
</gene>
<evidence type="ECO:0000256" key="2">
    <source>
        <dbReference type="ARBA" id="ARBA00023015"/>
    </source>
</evidence>
<keyword evidence="9" id="KW-1185">Reference proteome</keyword>
<dbReference type="EMBL" id="DS469508">
    <property type="protein sequence ID" value="EDO49631.1"/>
    <property type="molecule type" value="Genomic_DNA"/>
</dbReference>
<dbReference type="AlphaFoldDB" id="A7RFN4"/>
<proteinExistence type="evidence at protein level"/>
<sequence>AYGRDKDQKYIEKRMKNNLAAKRSREAKRQREIEAMQKTLTLEKENSDLNKEVNKLKKMIARLENKLR</sequence>
<dbReference type="GO" id="GO:0005634">
    <property type="term" value="C:nucleus"/>
    <property type="evidence" value="ECO:0007669"/>
    <property type="project" value="UniProtKB-SubCell"/>
</dbReference>
<accession>A7RFN4</accession>
<dbReference type="InParanoid" id="A7RFN4"/>
<dbReference type="SUPFAM" id="SSF57959">
    <property type="entry name" value="Leucine zipper domain"/>
    <property type="match status" value="1"/>
</dbReference>
<feature type="non-terminal residue" evidence="8">
    <location>
        <position position="1"/>
    </location>
</feature>
<keyword evidence="2" id="KW-0805">Transcription regulation</keyword>
<dbReference type="PANTHER" id="PTHR11988:SF27">
    <property type="entry name" value="GH27708P"/>
    <property type="match status" value="1"/>
</dbReference>
<name>A7RFN4_NEMVE</name>
<feature type="domain" description="BZIP" evidence="7">
    <location>
        <begin position="7"/>
        <end position="68"/>
    </location>
</feature>
<dbReference type="STRING" id="45351.A7RFN4"/>
<comment type="interaction">
    <interactant intactId="EBI-26598553">
        <id>A7RFN4</id>
    </interactant>
    <interactant intactId="EBI-26598130">
        <id>A7S1X3</id>
        <label>NEMVEDRAFT_v1g242270</label>
    </interactant>
    <organismsDiffer>false</organismsDiffer>
    <experiments>2</experiments>
</comment>
<dbReference type="Gene3D" id="1.20.5.170">
    <property type="match status" value="1"/>
</dbReference>
<keyword evidence="5" id="KW-0539">Nucleus</keyword>
<keyword evidence="3" id="KW-0238">DNA-binding</keyword>
<dbReference type="PhylomeDB" id="A7RFN4"/>
<keyword evidence="4" id="KW-0804">Transcription</keyword>
<dbReference type="PROSITE" id="PS50217">
    <property type="entry name" value="BZIP"/>
    <property type="match status" value="1"/>
</dbReference>
<comment type="interaction">
    <interactant intactId="EBI-26598553">
        <id>A7RFN4</id>
    </interactant>
    <interactant intactId="EBI-26598631">
        <id>A7RN55</id>
        <label>NEMVEDRAFT_v1g87565</label>
    </interactant>
    <organismsDiffer>false</organismsDiffer>
    <experiments>2</experiments>
</comment>
<dbReference type="PANTHER" id="PTHR11988">
    <property type="entry name" value="THYROTROPH EMBRYONIC FACTOR RELATED"/>
    <property type="match status" value="1"/>
</dbReference>
<dbReference type="InterPro" id="IPR046347">
    <property type="entry name" value="bZIP_sf"/>
</dbReference>
<organism evidence="8 9">
    <name type="scientific">Nematostella vectensis</name>
    <name type="common">Starlet sea anemone</name>
    <dbReference type="NCBI Taxonomy" id="45351"/>
    <lineage>
        <taxon>Eukaryota</taxon>
        <taxon>Metazoa</taxon>
        <taxon>Cnidaria</taxon>
        <taxon>Anthozoa</taxon>
        <taxon>Hexacorallia</taxon>
        <taxon>Actiniaria</taxon>
        <taxon>Edwardsiidae</taxon>
        <taxon>Nematostella</taxon>
    </lineage>
</organism>
<evidence type="ECO:0000313" key="8">
    <source>
        <dbReference type="EMBL" id="EDO49631.1"/>
    </source>
</evidence>
<dbReference type="InterPro" id="IPR004827">
    <property type="entry name" value="bZIP"/>
</dbReference>
<dbReference type="IntAct" id="A7RFN4">
    <property type="interactions" value="5"/>
</dbReference>
<evidence type="ECO:0000313" key="9">
    <source>
        <dbReference type="Proteomes" id="UP000001593"/>
    </source>
</evidence>